<protein>
    <submittedName>
        <fullName evidence="1">Uncharacterized protein</fullName>
    </submittedName>
</protein>
<gene>
    <name evidence="1" type="ORF">PENANT_c045G08743</name>
</gene>
<feature type="non-terminal residue" evidence="1">
    <location>
        <position position="33"/>
    </location>
</feature>
<proteinExistence type="predicted"/>
<name>A0A1V6PRY6_9EURO</name>
<dbReference type="Proteomes" id="UP000191672">
    <property type="component" value="Unassembled WGS sequence"/>
</dbReference>
<comment type="caution">
    <text evidence="1">The sequence shown here is derived from an EMBL/GenBank/DDBJ whole genome shotgun (WGS) entry which is preliminary data.</text>
</comment>
<accession>A0A1V6PRY6</accession>
<organism evidence="1 2">
    <name type="scientific">Penicillium antarcticum</name>
    <dbReference type="NCBI Taxonomy" id="416450"/>
    <lineage>
        <taxon>Eukaryota</taxon>
        <taxon>Fungi</taxon>
        <taxon>Dikarya</taxon>
        <taxon>Ascomycota</taxon>
        <taxon>Pezizomycotina</taxon>
        <taxon>Eurotiomycetes</taxon>
        <taxon>Eurotiomycetidae</taxon>
        <taxon>Eurotiales</taxon>
        <taxon>Aspergillaceae</taxon>
        <taxon>Penicillium</taxon>
    </lineage>
</organism>
<dbReference type="AlphaFoldDB" id="A0A1V6PRY6"/>
<dbReference type="EMBL" id="MDYN01000045">
    <property type="protein sequence ID" value="OQD79703.1"/>
    <property type="molecule type" value="Genomic_DNA"/>
</dbReference>
<sequence length="33" mass="3489">MSDPVLGLGPQLGTQKYHLLDSFASVLTRALGC</sequence>
<evidence type="ECO:0000313" key="1">
    <source>
        <dbReference type="EMBL" id="OQD79703.1"/>
    </source>
</evidence>
<reference evidence="2" key="1">
    <citation type="journal article" date="2017" name="Nat. Microbiol.">
        <title>Global analysis of biosynthetic gene clusters reveals vast potential of secondary metabolite production in Penicillium species.</title>
        <authorList>
            <person name="Nielsen J.C."/>
            <person name="Grijseels S."/>
            <person name="Prigent S."/>
            <person name="Ji B."/>
            <person name="Dainat J."/>
            <person name="Nielsen K.F."/>
            <person name="Frisvad J.C."/>
            <person name="Workman M."/>
            <person name="Nielsen J."/>
        </authorList>
    </citation>
    <scope>NUCLEOTIDE SEQUENCE [LARGE SCALE GENOMIC DNA]</scope>
    <source>
        <strain evidence="2">IBT 31811</strain>
    </source>
</reference>
<keyword evidence="2" id="KW-1185">Reference proteome</keyword>
<evidence type="ECO:0000313" key="2">
    <source>
        <dbReference type="Proteomes" id="UP000191672"/>
    </source>
</evidence>